<feature type="compositionally biased region" description="Basic residues" evidence="1">
    <location>
        <begin position="109"/>
        <end position="120"/>
    </location>
</feature>
<dbReference type="Pfam" id="PF14478">
    <property type="entry name" value="DUF4430"/>
    <property type="match status" value="1"/>
</dbReference>
<feature type="compositionally biased region" description="Low complexity" evidence="1">
    <location>
        <begin position="92"/>
        <end position="108"/>
    </location>
</feature>
<keyword evidence="5" id="KW-1185">Reference proteome</keyword>
<evidence type="ECO:0000259" key="3">
    <source>
        <dbReference type="Pfam" id="PF14478"/>
    </source>
</evidence>
<dbReference type="Gene3D" id="2.170.130.30">
    <property type="match status" value="1"/>
</dbReference>
<evidence type="ECO:0000256" key="2">
    <source>
        <dbReference type="SAM" id="SignalP"/>
    </source>
</evidence>
<feature type="region of interest" description="Disordered" evidence="1">
    <location>
        <begin position="28"/>
        <end position="146"/>
    </location>
</feature>
<feature type="signal peptide" evidence="2">
    <location>
        <begin position="1"/>
        <end position="23"/>
    </location>
</feature>
<dbReference type="EMBL" id="CP012033">
    <property type="protein sequence ID" value="AKP65380.1"/>
    <property type="molecule type" value="Genomic_DNA"/>
</dbReference>
<name>A0AAC8UY25_9LACO</name>
<dbReference type="AlphaFoldDB" id="A0AAC8UY25"/>
<dbReference type="InterPro" id="IPR027954">
    <property type="entry name" value="Transcobalamin-like_C"/>
</dbReference>
<keyword evidence="2" id="KW-0732">Signal</keyword>
<organism evidence="4 5">
    <name type="scientific">Levilactobacillus koreensis</name>
    <dbReference type="NCBI Taxonomy" id="637971"/>
    <lineage>
        <taxon>Bacteria</taxon>
        <taxon>Bacillati</taxon>
        <taxon>Bacillota</taxon>
        <taxon>Bacilli</taxon>
        <taxon>Lactobacillales</taxon>
        <taxon>Lactobacillaceae</taxon>
        <taxon>Levilactobacillus</taxon>
    </lineage>
</organism>
<dbReference type="RefSeq" id="WP_048735675.1">
    <property type="nucleotide sequence ID" value="NZ_CP012033.1"/>
</dbReference>
<feature type="compositionally biased region" description="Basic residues" evidence="1">
    <location>
        <begin position="64"/>
        <end position="91"/>
    </location>
</feature>
<evidence type="ECO:0000256" key="1">
    <source>
        <dbReference type="SAM" id="MobiDB-lite"/>
    </source>
</evidence>
<dbReference type="KEGG" id="lko:ABN16_10445"/>
<accession>A0AAC8UY25</accession>
<protein>
    <recommendedName>
        <fullName evidence="3">Transcobalamin-like C-terminal domain-containing protein</fullName>
    </recommendedName>
</protein>
<feature type="domain" description="Transcobalamin-like C-terminal" evidence="3">
    <location>
        <begin position="170"/>
        <end position="239"/>
    </location>
</feature>
<feature type="compositionally biased region" description="Polar residues" evidence="1">
    <location>
        <begin position="28"/>
        <end position="37"/>
    </location>
</feature>
<gene>
    <name evidence="4" type="ORF">ABN16_10445</name>
</gene>
<feature type="compositionally biased region" description="Low complexity" evidence="1">
    <location>
        <begin position="38"/>
        <end position="58"/>
    </location>
</feature>
<proteinExistence type="predicted"/>
<feature type="compositionally biased region" description="Basic residues" evidence="1">
    <location>
        <begin position="130"/>
        <end position="139"/>
    </location>
</feature>
<dbReference type="Proteomes" id="UP000036000">
    <property type="component" value="Chromosome"/>
</dbReference>
<evidence type="ECO:0000313" key="5">
    <source>
        <dbReference type="Proteomes" id="UP000036000"/>
    </source>
</evidence>
<evidence type="ECO:0000313" key="4">
    <source>
        <dbReference type="EMBL" id="AKP65380.1"/>
    </source>
</evidence>
<feature type="chain" id="PRO_5042290166" description="Transcobalamin-like C-terminal domain-containing protein" evidence="2">
    <location>
        <begin position="24"/>
        <end position="243"/>
    </location>
</feature>
<sequence>MKKSVWIIVAVVVTIFTMGTALAMQQHSQQSTAPQTRSSSNQSSSVSQASSSSSQTKKVAAKKEAHKKSSASKRKASSTRAKATKKAKRSSKAASTSNAAAKKVTTARSTKKAATTKRAAKATQPATKRQTAKTTKKSTSKSQSTGKVHLTVTGYKKTFFNGSVAISKNATVFSALKSSKLKLVYQSGVAVYVSSINGLAENDVKVGSGWKYKVNGKFIDEAANTKHVTNGDDVHWYFTTAGY</sequence>
<reference evidence="4 5" key="1">
    <citation type="submission" date="2015-07" db="EMBL/GenBank/DDBJ databases">
        <title>Lactobacillus korensis/26-25/ whole genome sequencing.</title>
        <authorList>
            <person name="Kim M.K."/>
            <person name="Im W.-T."/>
            <person name="Srinivasan S."/>
            <person name="Lee J.-J."/>
        </authorList>
    </citation>
    <scope>NUCLEOTIDE SEQUENCE [LARGE SCALE GENOMIC DNA]</scope>
    <source>
        <strain evidence="4 5">26-25</strain>
    </source>
</reference>